<keyword evidence="2" id="KW-0963">Cytoplasm</keyword>
<feature type="compositionally biased region" description="Basic and acidic residues" evidence="5">
    <location>
        <begin position="14"/>
        <end position="30"/>
    </location>
</feature>
<evidence type="ECO:0000256" key="4">
    <source>
        <dbReference type="ARBA" id="ARBA00068398"/>
    </source>
</evidence>
<accession>A0AAV0BJR7</accession>
<gene>
    <name evidence="7" type="ORF">PPACK8108_LOCUS21235</name>
</gene>
<organism evidence="7 8">
    <name type="scientific">Phakopsora pachyrhizi</name>
    <name type="common">Asian soybean rust disease fungus</name>
    <dbReference type="NCBI Taxonomy" id="170000"/>
    <lineage>
        <taxon>Eukaryota</taxon>
        <taxon>Fungi</taxon>
        <taxon>Dikarya</taxon>
        <taxon>Basidiomycota</taxon>
        <taxon>Pucciniomycotina</taxon>
        <taxon>Pucciniomycetes</taxon>
        <taxon>Pucciniales</taxon>
        <taxon>Phakopsoraceae</taxon>
        <taxon>Phakopsora</taxon>
    </lineage>
</organism>
<dbReference type="InterPro" id="IPR037898">
    <property type="entry name" value="NudC_fam"/>
</dbReference>
<reference evidence="7" key="1">
    <citation type="submission" date="2022-06" db="EMBL/GenBank/DDBJ databases">
        <authorList>
            <consortium name="SYNGENTA / RWTH Aachen University"/>
        </authorList>
    </citation>
    <scope>NUCLEOTIDE SEQUENCE</scope>
</reference>
<evidence type="ECO:0000313" key="8">
    <source>
        <dbReference type="Proteomes" id="UP001153365"/>
    </source>
</evidence>
<dbReference type="Proteomes" id="UP001153365">
    <property type="component" value="Unassembled WGS sequence"/>
</dbReference>
<proteinExistence type="predicted"/>
<comment type="caution">
    <text evidence="7">The sequence shown here is derived from an EMBL/GenBank/DDBJ whole genome shotgun (WGS) entry which is preliminary data.</text>
</comment>
<evidence type="ECO:0000313" key="7">
    <source>
        <dbReference type="EMBL" id="CAH7686568.1"/>
    </source>
</evidence>
<feature type="domain" description="CS" evidence="6">
    <location>
        <begin position="32"/>
        <end position="121"/>
    </location>
</feature>
<evidence type="ECO:0000256" key="2">
    <source>
        <dbReference type="ARBA" id="ARBA00022490"/>
    </source>
</evidence>
<dbReference type="PANTHER" id="PTHR12356">
    <property type="entry name" value="NUCLEAR MOVEMENT PROTEIN NUDC"/>
    <property type="match status" value="1"/>
</dbReference>
<dbReference type="PROSITE" id="PS51203">
    <property type="entry name" value="CS"/>
    <property type="match status" value="1"/>
</dbReference>
<evidence type="ECO:0000256" key="1">
    <source>
        <dbReference type="ARBA" id="ARBA00004496"/>
    </source>
</evidence>
<dbReference type="FunFam" id="2.60.40.790:FF:000001">
    <property type="entry name" value="Nuclear migration protein nudC"/>
    <property type="match status" value="1"/>
</dbReference>
<evidence type="ECO:0000256" key="5">
    <source>
        <dbReference type="SAM" id="MobiDB-lite"/>
    </source>
</evidence>
<feature type="region of interest" description="Disordered" evidence="5">
    <location>
        <begin position="1"/>
        <end position="32"/>
    </location>
</feature>
<name>A0AAV0BJR7_PHAPC</name>
<dbReference type="GO" id="GO:0005737">
    <property type="term" value="C:cytoplasm"/>
    <property type="evidence" value="ECO:0007669"/>
    <property type="project" value="UniProtKB-SubCell"/>
</dbReference>
<dbReference type="EMBL" id="CALTRL010005801">
    <property type="protein sequence ID" value="CAH7686568.1"/>
    <property type="molecule type" value="Genomic_DNA"/>
</dbReference>
<dbReference type="InterPro" id="IPR008978">
    <property type="entry name" value="HSP20-like_chaperone"/>
</dbReference>
<keyword evidence="8" id="KW-1185">Reference proteome</keyword>
<evidence type="ECO:0000256" key="3">
    <source>
        <dbReference type="ARBA" id="ARBA00059400"/>
    </source>
</evidence>
<dbReference type="PANTHER" id="PTHR12356:SF3">
    <property type="entry name" value="NUCLEAR MIGRATION PROTEIN NUDC"/>
    <property type="match status" value="1"/>
</dbReference>
<dbReference type="AlphaFoldDB" id="A0AAV0BJR7"/>
<dbReference type="GO" id="GO:0051082">
    <property type="term" value="F:unfolded protein binding"/>
    <property type="evidence" value="ECO:0007669"/>
    <property type="project" value="TreeGrafter"/>
</dbReference>
<comment type="subcellular location">
    <subcellularLocation>
        <location evidence="1">Cytoplasm</location>
    </subcellularLocation>
</comment>
<dbReference type="GO" id="GO:0006457">
    <property type="term" value="P:protein folding"/>
    <property type="evidence" value="ECO:0007669"/>
    <property type="project" value="TreeGrafter"/>
</dbReference>
<comment type="function">
    <text evidence="3">Required for nuclear movement. May interact between microtubules and nuclei and/or may be involved in the generation of force used to move nuclei during interphase.</text>
</comment>
<protein>
    <recommendedName>
        <fullName evidence="4">Nuclear movement protein nudC</fullName>
    </recommendedName>
</protein>
<dbReference type="CDD" id="cd06467">
    <property type="entry name" value="p23_NUDC_like"/>
    <property type="match status" value="1"/>
</dbReference>
<evidence type="ECO:0000259" key="6">
    <source>
        <dbReference type="PROSITE" id="PS51203"/>
    </source>
</evidence>
<sequence>MVKLTPTEYDALSPEERKAHDERESKREQEEQAALPFNWKQTLQDVSLVIPVPPGTKSRDLVVEIKKKTLKVCLKGKEPILEGDLCKDVKVEDSTWCLVDNKVINLHLEKVNQMTWWENVLTHHPKIDTTKINPENSKLSELDGETRAMVEKMMFDNQQKQLGKPTSDEQKKLGMLEKFKAAHPEMDFSNAKIG</sequence>
<dbReference type="Gene3D" id="2.60.40.790">
    <property type="match status" value="1"/>
</dbReference>
<dbReference type="Pfam" id="PF04969">
    <property type="entry name" value="CS"/>
    <property type="match status" value="1"/>
</dbReference>
<dbReference type="SUPFAM" id="SSF49764">
    <property type="entry name" value="HSP20-like chaperones"/>
    <property type="match status" value="1"/>
</dbReference>
<dbReference type="InterPro" id="IPR007052">
    <property type="entry name" value="CS_dom"/>
</dbReference>